<organism evidence="10 11">
    <name type="scientific">Rhizoclosmatium globosum</name>
    <dbReference type="NCBI Taxonomy" id="329046"/>
    <lineage>
        <taxon>Eukaryota</taxon>
        <taxon>Fungi</taxon>
        <taxon>Fungi incertae sedis</taxon>
        <taxon>Chytridiomycota</taxon>
        <taxon>Chytridiomycota incertae sedis</taxon>
        <taxon>Chytridiomycetes</taxon>
        <taxon>Chytridiales</taxon>
        <taxon>Chytriomycetaceae</taxon>
        <taxon>Rhizoclosmatium</taxon>
    </lineage>
</organism>
<evidence type="ECO:0000256" key="2">
    <source>
        <dbReference type="ARBA" id="ARBA00022664"/>
    </source>
</evidence>
<dbReference type="InterPro" id="IPR034392">
    <property type="entry name" value="TatSF1-like_RRM1"/>
</dbReference>
<dbReference type="OrthoDB" id="10258585at2759"/>
<evidence type="ECO:0000256" key="1">
    <source>
        <dbReference type="ARBA" id="ARBA00007747"/>
    </source>
</evidence>
<keyword evidence="7" id="KW-0175">Coiled coil</keyword>
<sequence length="318" mass="36146">MAVFNTSKTRVGDDGTIYEWNAEVGGWFPQALPAFDPSAVFDPSADDQIAASRKRKLAEEEEEAKKKAAKEPKKKVNSSIYVTNLPQDVTVDEMKEVFGKYGIIMEDIATGLPRIKLYKDAEGNNKGDALVTYFKEESVKLAVDLLDESEFRFGDSAKIRVSQAVFQEKPRPPTAEAPKVSKVDKKKAQKKIQNLQKKLDWFEEEAGKKSEKISKIVIMKHMFTKQEIDVRRSNLLIDLKEEVREECEKLGEVTNVVMYDHSDEGVITVRFKETEAAAKCVEKNNGRFFGGRNKTAEEIQAEEEKRLAAFENWLEENH</sequence>
<comment type="similarity">
    <text evidence="1">Belongs to the HTATSF1 family.</text>
</comment>
<dbReference type="FunFam" id="3.30.70.330:FF:000329">
    <property type="entry name" value="splicing factor U2AF-associated protein 2"/>
    <property type="match status" value="1"/>
</dbReference>
<dbReference type="InterPro" id="IPR034393">
    <property type="entry name" value="TatSF1-like"/>
</dbReference>
<evidence type="ECO:0000313" key="10">
    <source>
        <dbReference type="EMBL" id="ORY39966.1"/>
    </source>
</evidence>
<evidence type="ECO:0000256" key="3">
    <source>
        <dbReference type="ARBA" id="ARBA00022737"/>
    </source>
</evidence>
<evidence type="ECO:0000313" key="11">
    <source>
        <dbReference type="Proteomes" id="UP000193642"/>
    </source>
</evidence>
<name>A0A1Y2BZ17_9FUNG</name>
<proteinExistence type="inferred from homology"/>
<dbReference type="InterPro" id="IPR035979">
    <property type="entry name" value="RBD_domain_sf"/>
</dbReference>
<keyword evidence="11" id="KW-1185">Reference proteome</keyword>
<dbReference type="Pfam" id="PF00076">
    <property type="entry name" value="RRM_1"/>
    <property type="match status" value="2"/>
</dbReference>
<keyword evidence="5" id="KW-0508">mRNA splicing</keyword>
<evidence type="ECO:0000256" key="4">
    <source>
        <dbReference type="ARBA" id="ARBA00022884"/>
    </source>
</evidence>
<keyword evidence="4 6" id="KW-0694">RNA-binding</keyword>
<evidence type="ECO:0000256" key="7">
    <source>
        <dbReference type="SAM" id="Coils"/>
    </source>
</evidence>
<evidence type="ECO:0000256" key="8">
    <source>
        <dbReference type="SAM" id="MobiDB-lite"/>
    </source>
</evidence>
<evidence type="ECO:0000256" key="6">
    <source>
        <dbReference type="PROSITE-ProRule" id="PRU00176"/>
    </source>
</evidence>
<reference evidence="10 11" key="1">
    <citation type="submission" date="2016-07" db="EMBL/GenBank/DDBJ databases">
        <title>Pervasive Adenine N6-methylation of Active Genes in Fungi.</title>
        <authorList>
            <consortium name="DOE Joint Genome Institute"/>
            <person name="Mondo S.J."/>
            <person name="Dannebaum R.O."/>
            <person name="Kuo R.C."/>
            <person name="Labutti K."/>
            <person name="Haridas S."/>
            <person name="Kuo A."/>
            <person name="Salamov A."/>
            <person name="Ahrendt S.R."/>
            <person name="Lipzen A."/>
            <person name="Sullivan W."/>
            <person name="Andreopoulos W.B."/>
            <person name="Clum A."/>
            <person name="Lindquist E."/>
            <person name="Daum C."/>
            <person name="Ramamoorthy G.K."/>
            <person name="Gryganskyi A."/>
            <person name="Culley D."/>
            <person name="Magnuson J.K."/>
            <person name="James T.Y."/>
            <person name="O'Malley M.A."/>
            <person name="Stajich J.E."/>
            <person name="Spatafora J.W."/>
            <person name="Visel A."/>
            <person name="Grigoriev I.V."/>
        </authorList>
    </citation>
    <scope>NUCLEOTIDE SEQUENCE [LARGE SCALE GENOMIC DNA]</scope>
    <source>
        <strain evidence="10 11">JEL800</strain>
    </source>
</reference>
<dbReference type="PROSITE" id="PS50102">
    <property type="entry name" value="RRM"/>
    <property type="match status" value="1"/>
</dbReference>
<feature type="coiled-coil region" evidence="7">
    <location>
        <begin position="185"/>
        <end position="212"/>
    </location>
</feature>
<dbReference type="SMART" id="SM00360">
    <property type="entry name" value="RRM"/>
    <property type="match status" value="2"/>
</dbReference>
<dbReference type="PANTHER" id="PTHR15608:SF0">
    <property type="entry name" value="HIV TAT-SPECIFIC FACTOR 1"/>
    <property type="match status" value="1"/>
</dbReference>
<accession>A0A1Y2BZ17</accession>
<dbReference type="EMBL" id="MCGO01000037">
    <property type="protein sequence ID" value="ORY39966.1"/>
    <property type="molecule type" value="Genomic_DNA"/>
</dbReference>
<dbReference type="InterPro" id="IPR012677">
    <property type="entry name" value="Nucleotide-bd_a/b_plait_sf"/>
</dbReference>
<dbReference type="GO" id="GO:0003723">
    <property type="term" value="F:RNA binding"/>
    <property type="evidence" value="ECO:0007669"/>
    <property type="project" value="UniProtKB-UniRule"/>
</dbReference>
<dbReference type="SUPFAM" id="SSF54928">
    <property type="entry name" value="RNA-binding domain, RBD"/>
    <property type="match status" value="1"/>
</dbReference>
<comment type="caution">
    <text evidence="10">The sequence shown here is derived from an EMBL/GenBank/DDBJ whole genome shotgun (WGS) entry which is preliminary data.</text>
</comment>
<dbReference type="InterPro" id="IPR000504">
    <property type="entry name" value="RRM_dom"/>
</dbReference>
<dbReference type="Proteomes" id="UP000193642">
    <property type="component" value="Unassembled WGS sequence"/>
</dbReference>
<dbReference type="GO" id="GO:0005684">
    <property type="term" value="C:U2-type spliceosomal complex"/>
    <property type="evidence" value="ECO:0007669"/>
    <property type="project" value="EnsemblFungi"/>
</dbReference>
<dbReference type="Gene3D" id="3.30.70.330">
    <property type="match status" value="2"/>
</dbReference>
<dbReference type="CDD" id="cd12285">
    <property type="entry name" value="RRM3_RBM39_like"/>
    <property type="match status" value="1"/>
</dbReference>
<evidence type="ECO:0000259" key="9">
    <source>
        <dbReference type="PROSITE" id="PS50102"/>
    </source>
</evidence>
<evidence type="ECO:0000256" key="5">
    <source>
        <dbReference type="ARBA" id="ARBA00023187"/>
    </source>
</evidence>
<protein>
    <recommendedName>
        <fullName evidence="9">RRM domain-containing protein</fullName>
    </recommendedName>
</protein>
<feature type="region of interest" description="Disordered" evidence="8">
    <location>
        <begin position="51"/>
        <end position="71"/>
    </location>
</feature>
<dbReference type="FunFam" id="3.30.70.330:FF:000105">
    <property type="entry name" value="HIV Tat-specific factor 1 homolog"/>
    <property type="match status" value="1"/>
</dbReference>
<dbReference type="GO" id="GO:0000398">
    <property type="term" value="P:mRNA splicing, via spliceosome"/>
    <property type="evidence" value="ECO:0007669"/>
    <property type="project" value="InterPro"/>
</dbReference>
<dbReference type="STRING" id="329046.A0A1Y2BZ17"/>
<keyword evidence="2" id="KW-0507">mRNA processing</keyword>
<dbReference type="PANTHER" id="PTHR15608">
    <property type="entry name" value="SPLICING FACTOR U2AF-ASSOCIATED PROTEIN 2"/>
    <property type="match status" value="1"/>
</dbReference>
<dbReference type="GO" id="GO:0005686">
    <property type="term" value="C:U2 snRNP"/>
    <property type="evidence" value="ECO:0007669"/>
    <property type="project" value="EnsemblFungi"/>
</dbReference>
<keyword evidence="3" id="KW-0677">Repeat</keyword>
<gene>
    <name evidence="10" type="ORF">BCR33DRAFT_719769</name>
</gene>
<feature type="domain" description="RRM" evidence="9">
    <location>
        <begin position="78"/>
        <end position="166"/>
    </location>
</feature>
<dbReference type="AlphaFoldDB" id="A0A1Y2BZ17"/>
<dbReference type="CDD" id="cd12281">
    <property type="entry name" value="RRM1_TatSF1_like"/>
    <property type="match status" value="1"/>
</dbReference>